<keyword evidence="5" id="KW-0964">Secreted</keyword>
<dbReference type="RefSeq" id="WP_107685156.1">
    <property type="nucleotide sequence ID" value="NZ_CAWQUB010000001.1"/>
</dbReference>
<evidence type="ECO:0000313" key="9">
    <source>
        <dbReference type="EMBL" id="PTH78519.1"/>
    </source>
</evidence>
<evidence type="ECO:0000256" key="4">
    <source>
        <dbReference type="ARBA" id="ARBA00016244"/>
    </source>
</evidence>
<dbReference type="SUPFAM" id="SSF64518">
    <property type="entry name" value="Phase 1 flagellin"/>
    <property type="match status" value="2"/>
</dbReference>
<keyword evidence="6" id="KW-0975">Bacterial flagellum</keyword>
<dbReference type="AlphaFoldDB" id="A0A2T4MVA1"/>
<comment type="similarity">
    <text evidence="3">Belongs to the flagella basal body rod proteins family.</text>
</comment>
<proteinExistence type="inferred from homology"/>
<dbReference type="PANTHER" id="PTHR30033">
    <property type="entry name" value="FLAGELLAR HOOK-ASSOCIATED PROTEIN 1"/>
    <property type="match status" value="1"/>
</dbReference>
<dbReference type="GO" id="GO:0044780">
    <property type="term" value="P:bacterial-type flagellum assembly"/>
    <property type="evidence" value="ECO:0007669"/>
    <property type="project" value="InterPro"/>
</dbReference>
<dbReference type="EMBL" id="PZKL01000057">
    <property type="protein sequence ID" value="PTH78519.1"/>
    <property type="molecule type" value="Genomic_DNA"/>
</dbReference>
<evidence type="ECO:0000259" key="8">
    <source>
        <dbReference type="Pfam" id="PF22638"/>
    </source>
</evidence>
<organism evidence="9 10">
    <name type="scientific">Aeromonas veronii</name>
    <dbReference type="NCBI Taxonomy" id="654"/>
    <lineage>
        <taxon>Bacteria</taxon>
        <taxon>Pseudomonadati</taxon>
        <taxon>Pseudomonadota</taxon>
        <taxon>Gammaproteobacteria</taxon>
        <taxon>Aeromonadales</taxon>
        <taxon>Aeromonadaceae</taxon>
        <taxon>Aeromonas</taxon>
    </lineage>
</organism>
<feature type="domain" description="Flagellar hook-associated protein FlgK helical" evidence="8">
    <location>
        <begin position="86"/>
        <end position="316"/>
    </location>
</feature>
<evidence type="ECO:0000256" key="6">
    <source>
        <dbReference type="ARBA" id="ARBA00023143"/>
    </source>
</evidence>
<comment type="subcellular location">
    <subcellularLocation>
        <location evidence="1">Bacterial flagellum</location>
    </subcellularLocation>
    <subcellularLocation>
        <location evidence="2">Secreted</location>
    </subcellularLocation>
</comment>
<dbReference type="InterPro" id="IPR053927">
    <property type="entry name" value="FlgK_helical"/>
</dbReference>
<dbReference type="GO" id="GO:0009424">
    <property type="term" value="C:bacterial-type flagellum hook"/>
    <property type="evidence" value="ECO:0007669"/>
    <property type="project" value="InterPro"/>
</dbReference>
<protein>
    <recommendedName>
        <fullName evidence="4">Flagellar hook-associated protein 1</fullName>
    </recommendedName>
</protein>
<dbReference type="Pfam" id="PF06429">
    <property type="entry name" value="Flg_bbr_C"/>
    <property type="match status" value="1"/>
</dbReference>
<keyword evidence="9" id="KW-0282">Flagellum</keyword>
<dbReference type="GO" id="GO:0005198">
    <property type="term" value="F:structural molecule activity"/>
    <property type="evidence" value="ECO:0007669"/>
    <property type="project" value="InterPro"/>
</dbReference>
<dbReference type="PRINTS" id="PR01005">
    <property type="entry name" value="FLGHOOKAP1"/>
</dbReference>
<evidence type="ECO:0000256" key="5">
    <source>
        <dbReference type="ARBA" id="ARBA00022525"/>
    </source>
</evidence>
<evidence type="ECO:0000313" key="10">
    <source>
        <dbReference type="Proteomes" id="UP000241986"/>
    </source>
</evidence>
<dbReference type="InterPro" id="IPR010930">
    <property type="entry name" value="Flg_bb/hook_C_dom"/>
</dbReference>
<dbReference type="Proteomes" id="UP000241986">
    <property type="component" value="Unassembled WGS sequence"/>
</dbReference>
<evidence type="ECO:0000256" key="1">
    <source>
        <dbReference type="ARBA" id="ARBA00004365"/>
    </source>
</evidence>
<evidence type="ECO:0000259" key="7">
    <source>
        <dbReference type="Pfam" id="PF06429"/>
    </source>
</evidence>
<dbReference type="InterPro" id="IPR002371">
    <property type="entry name" value="FlgK"/>
</dbReference>
<reference evidence="9 10" key="1">
    <citation type="submission" date="2018-03" db="EMBL/GenBank/DDBJ databases">
        <title>Aeromonas veronii whole genome sequencing and analysis.</title>
        <authorList>
            <person name="Xie H."/>
            <person name="Liu T."/>
            <person name="Wang K."/>
        </authorList>
    </citation>
    <scope>NUCLEOTIDE SEQUENCE [LARGE SCALE GENOMIC DNA]</scope>
    <source>
        <strain evidence="9 10">XH.VA.1</strain>
    </source>
</reference>
<dbReference type="Pfam" id="PF22638">
    <property type="entry name" value="FlgK_D1"/>
    <property type="match status" value="1"/>
</dbReference>
<evidence type="ECO:0000256" key="3">
    <source>
        <dbReference type="ARBA" id="ARBA00009677"/>
    </source>
</evidence>
<comment type="caution">
    <text evidence="9">The sequence shown here is derived from an EMBL/GenBank/DDBJ whole genome shotgun (WGS) entry which is preliminary data.</text>
</comment>
<name>A0A2T4MVA1_AERVE</name>
<feature type="domain" description="Flagellar basal-body/hook protein C-terminal" evidence="7">
    <location>
        <begin position="626"/>
        <end position="664"/>
    </location>
</feature>
<sequence length="667" mass="70707">MASDLLGIGSSGVLAQQRLLQTTSNNIVNVNSQGYVRERTLVYTNTIGLGTGDIKTQRVINDYMQGEVRRDTSAYHASLTHYEQLAGVDSLLGDTSNSVGAAITSYFKSFHSANESPAEIGGRKVVMTELSGMVNRFHTLSAQLDKQSDTLNTRIEDETKQLNSLLTSINDLNQAIIRTQGSPEENLMLFDQRDEAIRQLSEKMDIRTVAQPNGSMLVNMSTGHSLVLNGGVAQFKVMPSDPDSRDLELQLTLGDNEALIDNETFGGAVGGLFKARNDLEPTKRELGQLAVAMADAMNQQNRLGMDLDNEIGGDIFTLPTSKGLPYDDNTGTVEANVSFVPGKGTSVTPFDYEVRFSSATGYEVFSLDKSGNRTSVATGTTPPATFELTGHGISIDLTGTPAAGDKLLLQPTKSAAAGLGQLITRPEDLALASPLKAEKTTNNGGGADIKLGGVFNTGAGSGFGTNSLSPTAPQVVKIDGSGNYQVFQADGTTLIGTAPASSKGQNLMSAIVNPFPAGAAVYANPKQAPGYEFSITGTVDPKDSFKLSYNSNGFADNSNGLVLAELQNKDLVRKSTNGGTTNDKMTFNQAYSGLVMEVGNNTSQAKTLLKANESKLIQSTGIFESVSGVNLEEEAANLIRFQQSYAASAQIVSTAKTIFDTLLSSVR</sequence>
<keyword evidence="9" id="KW-0969">Cilium</keyword>
<gene>
    <name evidence="9" type="ORF">DAA48_25200</name>
</gene>
<dbReference type="GO" id="GO:0005576">
    <property type="term" value="C:extracellular region"/>
    <property type="evidence" value="ECO:0007669"/>
    <property type="project" value="UniProtKB-SubCell"/>
</dbReference>
<dbReference type="PANTHER" id="PTHR30033:SF1">
    <property type="entry name" value="FLAGELLAR HOOK-ASSOCIATED PROTEIN 1"/>
    <property type="match status" value="1"/>
</dbReference>
<keyword evidence="9" id="KW-0966">Cell projection</keyword>
<accession>A0A2T4MVA1</accession>
<evidence type="ECO:0000256" key="2">
    <source>
        <dbReference type="ARBA" id="ARBA00004613"/>
    </source>
</evidence>